<dbReference type="Pfam" id="PF21137">
    <property type="entry name" value="ANM3_C2H2_Zf"/>
    <property type="match status" value="1"/>
</dbReference>
<evidence type="ECO:0000256" key="7">
    <source>
        <dbReference type="ARBA" id="ARBA00034119"/>
    </source>
</evidence>
<dbReference type="InParanoid" id="A0A2P6MNC6"/>
<dbReference type="AlphaFoldDB" id="A0A2P6MNC6"/>
<comment type="caution">
    <text evidence="9">The sequence shown here is derived from an EMBL/GenBank/DDBJ whole genome shotgun (WGS) entry which is preliminary data.</text>
</comment>
<evidence type="ECO:0000259" key="8">
    <source>
        <dbReference type="PROSITE" id="PS00028"/>
    </source>
</evidence>
<gene>
    <name evidence="9" type="ORF">PROFUN_03515</name>
</gene>
<keyword evidence="3" id="KW-0963">Cytoplasm</keyword>
<dbReference type="GO" id="GO:0005737">
    <property type="term" value="C:cytoplasm"/>
    <property type="evidence" value="ECO:0007669"/>
    <property type="project" value="UniProtKB-SubCell"/>
</dbReference>
<dbReference type="EMBL" id="MDYQ01000661">
    <property type="protein sequence ID" value="PRP73201.1"/>
    <property type="molecule type" value="Genomic_DNA"/>
</dbReference>
<keyword evidence="5" id="KW-0863">Zinc-finger</keyword>
<keyword evidence="6" id="KW-0862">Zinc</keyword>
<dbReference type="PANTHER" id="PTHR13267:SF3">
    <property type="entry name" value="ZINC FINGER PROTEIN 277"/>
    <property type="match status" value="1"/>
</dbReference>
<evidence type="ECO:0000256" key="6">
    <source>
        <dbReference type="ARBA" id="ARBA00022833"/>
    </source>
</evidence>
<evidence type="ECO:0000256" key="1">
    <source>
        <dbReference type="ARBA" id="ARBA00004496"/>
    </source>
</evidence>
<reference evidence="9 10" key="1">
    <citation type="journal article" date="2018" name="Genome Biol. Evol.">
        <title>Multiple Roots of Fruiting Body Formation in Amoebozoa.</title>
        <authorList>
            <person name="Hillmann F."/>
            <person name="Forbes G."/>
            <person name="Novohradska S."/>
            <person name="Ferling I."/>
            <person name="Riege K."/>
            <person name="Groth M."/>
            <person name="Westermann M."/>
            <person name="Marz M."/>
            <person name="Spaller T."/>
            <person name="Winckler T."/>
            <person name="Schaap P."/>
            <person name="Glockner G."/>
        </authorList>
    </citation>
    <scope>NUCLEOTIDE SEQUENCE [LARGE SCALE GENOMIC DNA]</scope>
    <source>
        <strain evidence="9 10">Jena</strain>
    </source>
</reference>
<name>A0A2P6MNC6_9EUKA</name>
<accession>A0A2P6MNC6</accession>
<evidence type="ECO:0000256" key="3">
    <source>
        <dbReference type="ARBA" id="ARBA00022490"/>
    </source>
</evidence>
<feature type="domain" description="C2H2-type" evidence="8">
    <location>
        <begin position="205"/>
        <end position="229"/>
    </location>
</feature>
<dbReference type="InterPro" id="IPR036236">
    <property type="entry name" value="Znf_C2H2_sf"/>
</dbReference>
<dbReference type="SUPFAM" id="SSF57667">
    <property type="entry name" value="beta-beta-alpha zinc fingers"/>
    <property type="match status" value="2"/>
</dbReference>
<dbReference type="EC" id="2.1.1.319" evidence="2"/>
<dbReference type="PROSITE" id="PS00028">
    <property type="entry name" value="ZINC_FINGER_C2H2_1"/>
    <property type="match status" value="1"/>
</dbReference>
<dbReference type="OrthoDB" id="278606at2759"/>
<sequence length="431" mass="50681">MDGKEEDAPSVDLIPIRSEEEYRCIFCDHSVQRNEDISVGLHPRIYKPAYSGLTDCGKKMLEHLLVSHHFVLADADKIPYLPGYLTFWREQYKGKNVEEYATSILTRDKGDEQMYYLLGDVLPLDRQIRTRLRNERLDYLLKKSQEERSEQHFSRKCLFCRKWLGNREEYFSHMLQTHSFNIGRPDNLVNVHLLLNVLQSKLNSCICIFCEKKFVDWDTLKLHMRKKRHLRIDAQNKEYDPFYIINYLEDGKDWQLMQSDEDDDADEELTNGSGDVQADWDDLDDREETESEQVHCLFCSGLYHSTDDVLHHMLMQHQFDLLQLKAKMKLDFYGCIRVINYIREQVKQKKTITAVLDRMHYGMTIGDSIPKRFVCNMHNRYLIPSIKGDPLLHTVEGLEIEGEEEGGVVVHGEELDLESLSSNRSLLMECR</sequence>
<dbReference type="FunCoup" id="A0A2P6MNC6">
    <property type="interactions" value="7"/>
</dbReference>
<dbReference type="Pfam" id="PF12756">
    <property type="entry name" value="zf-C2H2_2"/>
    <property type="match status" value="1"/>
</dbReference>
<protein>
    <recommendedName>
        <fullName evidence="2">type I protein arginine methyltransferase</fullName>
        <ecNumber evidence="2">2.1.1.319</ecNumber>
    </recommendedName>
</protein>
<keyword evidence="4" id="KW-0479">Metal-binding</keyword>
<dbReference type="GO" id="GO:0008270">
    <property type="term" value="F:zinc ion binding"/>
    <property type="evidence" value="ECO:0007669"/>
    <property type="project" value="UniProtKB-KW"/>
</dbReference>
<comment type="subcellular location">
    <subcellularLocation>
        <location evidence="1">Cytoplasm</location>
    </subcellularLocation>
</comment>
<dbReference type="SMART" id="SM00355">
    <property type="entry name" value="ZnF_C2H2"/>
    <property type="match status" value="3"/>
</dbReference>
<dbReference type="PANTHER" id="PTHR13267">
    <property type="entry name" value="ZINC FINGER PROTEIN 277"/>
    <property type="match status" value="1"/>
</dbReference>
<dbReference type="Proteomes" id="UP000241769">
    <property type="component" value="Unassembled WGS sequence"/>
</dbReference>
<organism evidence="9 10">
    <name type="scientific">Planoprotostelium fungivorum</name>
    <dbReference type="NCBI Taxonomy" id="1890364"/>
    <lineage>
        <taxon>Eukaryota</taxon>
        <taxon>Amoebozoa</taxon>
        <taxon>Evosea</taxon>
        <taxon>Variosea</taxon>
        <taxon>Cavosteliida</taxon>
        <taxon>Cavosteliaceae</taxon>
        <taxon>Planoprotostelium</taxon>
    </lineage>
</organism>
<evidence type="ECO:0000313" key="10">
    <source>
        <dbReference type="Proteomes" id="UP000241769"/>
    </source>
</evidence>
<evidence type="ECO:0000313" key="9">
    <source>
        <dbReference type="EMBL" id="PRP73201.1"/>
    </source>
</evidence>
<evidence type="ECO:0000256" key="2">
    <source>
        <dbReference type="ARBA" id="ARBA00011925"/>
    </source>
</evidence>
<dbReference type="InterPro" id="IPR049482">
    <property type="entry name" value="ANM3-like_C2H2_Zf"/>
</dbReference>
<comment type="similarity">
    <text evidence="7">Belongs to the ZNF277 family.</text>
</comment>
<evidence type="ECO:0000256" key="4">
    <source>
        <dbReference type="ARBA" id="ARBA00022723"/>
    </source>
</evidence>
<evidence type="ECO:0000256" key="5">
    <source>
        <dbReference type="ARBA" id="ARBA00022771"/>
    </source>
</evidence>
<dbReference type="InterPro" id="IPR041661">
    <property type="entry name" value="ZN622/Rei1/Reh1_Znf-C2H2"/>
</dbReference>
<proteinExistence type="inferred from homology"/>
<dbReference type="InterPro" id="IPR040048">
    <property type="entry name" value="ZNF277"/>
</dbReference>
<dbReference type="GO" id="GO:0035242">
    <property type="term" value="F:protein-arginine omega-N asymmetric methyltransferase activity"/>
    <property type="evidence" value="ECO:0007669"/>
    <property type="project" value="UniProtKB-EC"/>
</dbReference>
<dbReference type="InterPro" id="IPR013087">
    <property type="entry name" value="Znf_C2H2_type"/>
</dbReference>
<keyword evidence="10" id="KW-1185">Reference proteome</keyword>